<organism evidence="2 3">
    <name type="scientific">Colletotrichum chrysophilum</name>
    <dbReference type="NCBI Taxonomy" id="1836956"/>
    <lineage>
        <taxon>Eukaryota</taxon>
        <taxon>Fungi</taxon>
        <taxon>Dikarya</taxon>
        <taxon>Ascomycota</taxon>
        <taxon>Pezizomycotina</taxon>
        <taxon>Sordariomycetes</taxon>
        <taxon>Hypocreomycetidae</taxon>
        <taxon>Glomerellales</taxon>
        <taxon>Glomerellaceae</taxon>
        <taxon>Colletotrichum</taxon>
        <taxon>Colletotrichum gloeosporioides species complex</taxon>
    </lineage>
</organism>
<gene>
    <name evidence="2" type="ORF">CCHR01_03331</name>
</gene>
<feature type="region of interest" description="Disordered" evidence="1">
    <location>
        <begin position="119"/>
        <end position="142"/>
    </location>
</feature>
<reference evidence="2" key="1">
    <citation type="submission" date="2023-01" db="EMBL/GenBank/DDBJ databases">
        <title>Colletotrichum chrysophilum M932 genome sequence.</title>
        <authorList>
            <person name="Baroncelli R."/>
        </authorList>
    </citation>
    <scope>NUCLEOTIDE SEQUENCE</scope>
    <source>
        <strain evidence="2">M932</strain>
    </source>
</reference>
<dbReference type="Proteomes" id="UP001243330">
    <property type="component" value="Unassembled WGS sequence"/>
</dbReference>
<evidence type="ECO:0000313" key="2">
    <source>
        <dbReference type="EMBL" id="KAK1854026.1"/>
    </source>
</evidence>
<feature type="region of interest" description="Disordered" evidence="1">
    <location>
        <begin position="56"/>
        <end position="93"/>
    </location>
</feature>
<dbReference type="EMBL" id="JAQOWY010000044">
    <property type="protein sequence ID" value="KAK1854026.1"/>
    <property type="molecule type" value="Genomic_DNA"/>
</dbReference>
<name>A0AAD9ERH5_9PEZI</name>
<accession>A0AAD9ERH5</accession>
<evidence type="ECO:0000256" key="1">
    <source>
        <dbReference type="SAM" id="MobiDB-lite"/>
    </source>
</evidence>
<comment type="caution">
    <text evidence="2">The sequence shown here is derived from an EMBL/GenBank/DDBJ whole genome shotgun (WGS) entry which is preliminary data.</text>
</comment>
<dbReference type="AlphaFoldDB" id="A0AAD9ERH5"/>
<sequence>MRITDTQREGGRHRQRLHPFAYDGRCGWRDGGPEITGQKAKMPSKTPVDIQYPCRGKAPFGKAPRDLPVGMEVAGGQQAPPSGRGTCPPPAAARSEHCALGSKKNTVWAVLTCVNTVQSHGRAASKRRSPRSDKHSAAHLLG</sequence>
<protein>
    <submittedName>
        <fullName evidence="2">Uncharacterized protein</fullName>
    </submittedName>
</protein>
<evidence type="ECO:0000313" key="3">
    <source>
        <dbReference type="Proteomes" id="UP001243330"/>
    </source>
</evidence>
<keyword evidence="3" id="KW-1185">Reference proteome</keyword>
<proteinExistence type="predicted"/>